<gene>
    <name evidence="4" type="ORF">A2527_05535</name>
</gene>
<dbReference type="InterPro" id="IPR036641">
    <property type="entry name" value="HPT_dom_sf"/>
</dbReference>
<name>A0A1F6G970_9PROT</name>
<dbReference type="SUPFAM" id="SSF47226">
    <property type="entry name" value="Histidine-containing phosphotransfer domain, HPT domain"/>
    <property type="match status" value="1"/>
</dbReference>
<dbReference type="InterPro" id="IPR008207">
    <property type="entry name" value="Sig_transdc_His_kin_Hpt_dom"/>
</dbReference>
<accession>A0A1F6G970</accession>
<keyword evidence="1" id="KW-0902">Two-component regulatory system</keyword>
<dbReference type="SUPFAM" id="SSF52172">
    <property type="entry name" value="CheY-like"/>
    <property type="match status" value="1"/>
</dbReference>
<dbReference type="Pfam" id="PF01627">
    <property type="entry name" value="Hpt"/>
    <property type="match status" value="1"/>
</dbReference>
<dbReference type="Gene3D" id="1.20.120.160">
    <property type="entry name" value="HPT domain"/>
    <property type="match status" value="1"/>
</dbReference>
<evidence type="ECO:0000313" key="5">
    <source>
        <dbReference type="Proteomes" id="UP000178449"/>
    </source>
</evidence>
<keyword evidence="2" id="KW-0597">Phosphoprotein</keyword>
<comment type="caution">
    <text evidence="4">The sequence shown here is derived from an EMBL/GenBank/DDBJ whole genome shotgun (WGS) entry which is preliminary data.</text>
</comment>
<reference evidence="4 5" key="1">
    <citation type="journal article" date="2016" name="Nat. Commun.">
        <title>Thousands of microbial genomes shed light on interconnected biogeochemical processes in an aquifer system.</title>
        <authorList>
            <person name="Anantharaman K."/>
            <person name="Brown C.T."/>
            <person name="Hug L.A."/>
            <person name="Sharon I."/>
            <person name="Castelle C.J."/>
            <person name="Probst A.J."/>
            <person name="Thomas B.C."/>
            <person name="Singh A."/>
            <person name="Wilkins M.J."/>
            <person name="Karaoz U."/>
            <person name="Brodie E.L."/>
            <person name="Williams K.H."/>
            <person name="Hubbard S.S."/>
            <person name="Banfield J.F."/>
        </authorList>
    </citation>
    <scope>NUCLEOTIDE SEQUENCE [LARGE SCALE GENOMIC DNA]</scope>
</reference>
<evidence type="ECO:0000256" key="1">
    <source>
        <dbReference type="ARBA" id="ARBA00023012"/>
    </source>
</evidence>
<dbReference type="EMBL" id="MFNE01000036">
    <property type="protein sequence ID" value="OGG94645.1"/>
    <property type="molecule type" value="Genomic_DNA"/>
</dbReference>
<feature type="domain" description="HPt" evidence="3">
    <location>
        <begin position="147"/>
        <end position="246"/>
    </location>
</feature>
<dbReference type="GO" id="GO:0000160">
    <property type="term" value="P:phosphorelay signal transduction system"/>
    <property type="evidence" value="ECO:0007669"/>
    <property type="project" value="UniProtKB-KW"/>
</dbReference>
<evidence type="ECO:0000259" key="3">
    <source>
        <dbReference type="PROSITE" id="PS50894"/>
    </source>
</evidence>
<evidence type="ECO:0000313" key="4">
    <source>
        <dbReference type="EMBL" id="OGG94645.1"/>
    </source>
</evidence>
<dbReference type="STRING" id="1817772.A2527_05535"/>
<proteinExistence type="predicted"/>
<evidence type="ECO:0000256" key="2">
    <source>
        <dbReference type="PROSITE-ProRule" id="PRU00110"/>
    </source>
</evidence>
<dbReference type="AlphaFoldDB" id="A0A1F6G970"/>
<dbReference type="InterPro" id="IPR011006">
    <property type="entry name" value="CheY-like_superfamily"/>
</dbReference>
<feature type="modified residue" description="Phosphohistidine" evidence="2">
    <location>
        <position position="186"/>
    </location>
</feature>
<protein>
    <recommendedName>
        <fullName evidence="3">HPt domain-containing protein</fullName>
    </recommendedName>
</protein>
<organism evidence="4 5">
    <name type="scientific">Candidatus Lambdaproteobacteria bacterium RIFOXYD2_FULL_50_16</name>
    <dbReference type="NCBI Taxonomy" id="1817772"/>
    <lineage>
        <taxon>Bacteria</taxon>
        <taxon>Pseudomonadati</taxon>
        <taxon>Pseudomonadota</taxon>
        <taxon>Candidatus Lambdaproteobacteria</taxon>
    </lineage>
</organism>
<dbReference type="PROSITE" id="PS50894">
    <property type="entry name" value="HPT"/>
    <property type="match status" value="1"/>
</dbReference>
<dbReference type="Proteomes" id="UP000178449">
    <property type="component" value="Unassembled WGS sequence"/>
</dbReference>
<sequence>MNNQNLSILIGTGDLKTEAQLGQFLQFVGQSGVWARTVEELENWLGLEPFDLVILDPTLPGISGVPPGLAKARALGARALWVALGAQPEGTAWFKRLALPLEIEPFQDCLRAACLERQTHSEPPNSSFSSGGSHLDWNLINKRRAIDPELVIALIHIFETDAPLMLVQIESFSMRSDWPELISICHKFKGMTANVGAASLTQLTEQIDRLAKKKAAAQLELWIDRLWTAYRLTLLEFETLLSELQP</sequence>
<dbReference type="GO" id="GO:0004672">
    <property type="term" value="F:protein kinase activity"/>
    <property type="evidence" value="ECO:0007669"/>
    <property type="project" value="UniProtKB-ARBA"/>
</dbReference>